<sequence>MCKCSNCNKEVQLNKLIKQVKEQESMLRQLYQQMEQQQKLVNDVLLETRKGLQPPPSFSKLEKLDTEKLVQIAAFIGSLYSNNSNEDQDQDQDQEQESTLKQLYSQMEQQQELLNRVLRGTGLLPPQPSFSILEKLDIEKLAQIAAFIGSLFTNDSEEAEDQ</sequence>
<keyword evidence="3" id="KW-1185">Reference proteome</keyword>
<dbReference type="Proteomes" id="UP001368328">
    <property type="component" value="Chromosome"/>
</dbReference>
<accession>A0ABZ2MNE3</accession>
<protein>
    <submittedName>
        <fullName evidence="2">Uncharacterized protein</fullName>
    </submittedName>
</protein>
<gene>
    <name evidence="2" type="ORF">WCV66_16680</name>
</gene>
<dbReference type="RefSeq" id="WP_338786164.1">
    <property type="nucleotide sequence ID" value="NZ_CP147403.1"/>
</dbReference>
<feature type="coiled-coil region" evidence="1">
    <location>
        <begin position="13"/>
        <end position="47"/>
    </location>
</feature>
<reference evidence="2 3" key="1">
    <citation type="submission" date="2024-02" db="EMBL/GenBank/DDBJ databases">
        <title>Seven novel Bacillus-like species.</title>
        <authorList>
            <person name="Liu G."/>
        </authorList>
    </citation>
    <scope>NUCLEOTIDE SEQUENCE [LARGE SCALE GENOMIC DNA]</scope>
    <source>
        <strain evidence="2 3">FJAT-53654</strain>
    </source>
</reference>
<evidence type="ECO:0000313" key="2">
    <source>
        <dbReference type="EMBL" id="WXB86884.1"/>
    </source>
</evidence>
<keyword evidence="1" id="KW-0175">Coiled coil</keyword>
<dbReference type="EMBL" id="CP147403">
    <property type="protein sequence ID" value="WXB86884.1"/>
    <property type="molecule type" value="Genomic_DNA"/>
</dbReference>
<evidence type="ECO:0000256" key="1">
    <source>
        <dbReference type="SAM" id="Coils"/>
    </source>
</evidence>
<organism evidence="2 3">
    <name type="scientific">Metabacillus rhizosphaerae</name>
    <dbReference type="NCBI Taxonomy" id="3117747"/>
    <lineage>
        <taxon>Bacteria</taxon>
        <taxon>Bacillati</taxon>
        <taxon>Bacillota</taxon>
        <taxon>Bacilli</taxon>
        <taxon>Bacillales</taxon>
        <taxon>Bacillaceae</taxon>
        <taxon>Metabacillus</taxon>
    </lineage>
</organism>
<proteinExistence type="predicted"/>
<evidence type="ECO:0000313" key="3">
    <source>
        <dbReference type="Proteomes" id="UP001368328"/>
    </source>
</evidence>
<name>A0ABZ2MNE3_9BACI</name>